<proteinExistence type="predicted"/>
<feature type="transmembrane region" description="Helical" evidence="1">
    <location>
        <begin position="203"/>
        <end position="221"/>
    </location>
</feature>
<feature type="transmembrane region" description="Helical" evidence="1">
    <location>
        <begin position="227"/>
        <end position="250"/>
    </location>
</feature>
<gene>
    <name evidence="2" type="ORF">EYW49_12185</name>
</gene>
<dbReference type="Pfam" id="PF09955">
    <property type="entry name" value="DUF2189"/>
    <property type="match status" value="1"/>
</dbReference>
<dbReference type="EMBL" id="SJFN01000016">
    <property type="protein sequence ID" value="TBW37215.1"/>
    <property type="molecule type" value="Genomic_DNA"/>
</dbReference>
<feature type="transmembrane region" description="Helical" evidence="1">
    <location>
        <begin position="167"/>
        <end position="191"/>
    </location>
</feature>
<reference evidence="2 3" key="1">
    <citation type="submission" date="2019-02" db="EMBL/GenBank/DDBJ databases">
        <title>Siculibacillus lacustris gen. nov., sp. nov., a new rosette-forming bacterium isolated from a freshwater crater lake (Lake St. Ana, Romania).</title>
        <authorList>
            <person name="Felfoldi T."/>
            <person name="Marton Z."/>
            <person name="Szabo A."/>
            <person name="Mentes A."/>
            <person name="Boka K."/>
            <person name="Marialigeti K."/>
            <person name="Mathe I."/>
            <person name="Koncz M."/>
            <person name="Schumann P."/>
            <person name="Toth E."/>
        </authorList>
    </citation>
    <scope>NUCLEOTIDE SEQUENCE [LARGE SCALE GENOMIC DNA]</scope>
    <source>
        <strain evidence="2 3">SA-279</strain>
    </source>
</reference>
<keyword evidence="1" id="KW-0812">Transmembrane</keyword>
<protein>
    <submittedName>
        <fullName evidence="2">DUF2189 domain-containing protein</fullName>
    </submittedName>
</protein>
<evidence type="ECO:0000313" key="3">
    <source>
        <dbReference type="Proteomes" id="UP000292781"/>
    </source>
</evidence>
<feature type="transmembrane region" description="Helical" evidence="1">
    <location>
        <begin position="45"/>
        <end position="65"/>
    </location>
</feature>
<evidence type="ECO:0000256" key="1">
    <source>
        <dbReference type="SAM" id="Phobius"/>
    </source>
</evidence>
<accession>A0A4Q9VNJ0</accession>
<organism evidence="2 3">
    <name type="scientific">Siculibacillus lacustris</name>
    <dbReference type="NCBI Taxonomy" id="1549641"/>
    <lineage>
        <taxon>Bacteria</taxon>
        <taxon>Pseudomonadati</taxon>
        <taxon>Pseudomonadota</taxon>
        <taxon>Alphaproteobacteria</taxon>
        <taxon>Hyphomicrobiales</taxon>
        <taxon>Ancalomicrobiaceae</taxon>
        <taxon>Siculibacillus</taxon>
    </lineage>
</organism>
<dbReference type="OrthoDB" id="9809543at2"/>
<dbReference type="AlphaFoldDB" id="A0A4Q9VNJ0"/>
<keyword evidence="1" id="KW-1133">Transmembrane helix</keyword>
<keyword evidence="3" id="KW-1185">Reference proteome</keyword>
<keyword evidence="1" id="KW-0472">Membrane</keyword>
<sequence>MTDLVAATSPLDLRPTEPRVRAITVDDISASLADGLRDFRAAPTFGLLVGAVYVLAGNVLFWIAATFDMMFLAYPLAAGFALVAPFAATGLYETSRRLGRGESTDFVSLIGAVPPHARRELGYMALVTVFGLIGWIYAAGFVYALFFGLRPLEAPDLITAIVSTPRGVAFLMAGNLIGGVIATVIFSLSALSYPLLLDRDHDFVTAMIVSIRAVFAAPWVMLGWGVFIGTMLAIAILPMFLGLLVVLPWLGHATWHLYRRAVPAV</sequence>
<dbReference type="RefSeq" id="WP_131309851.1">
    <property type="nucleotide sequence ID" value="NZ_SJFN01000016.1"/>
</dbReference>
<dbReference type="InterPro" id="IPR018692">
    <property type="entry name" value="DUF2189"/>
</dbReference>
<dbReference type="Proteomes" id="UP000292781">
    <property type="component" value="Unassembled WGS sequence"/>
</dbReference>
<evidence type="ECO:0000313" key="2">
    <source>
        <dbReference type="EMBL" id="TBW37215.1"/>
    </source>
</evidence>
<feature type="transmembrane region" description="Helical" evidence="1">
    <location>
        <begin position="71"/>
        <end position="92"/>
    </location>
</feature>
<comment type="caution">
    <text evidence="2">The sequence shown here is derived from an EMBL/GenBank/DDBJ whole genome shotgun (WGS) entry which is preliminary data.</text>
</comment>
<name>A0A4Q9VNJ0_9HYPH</name>
<feature type="transmembrane region" description="Helical" evidence="1">
    <location>
        <begin position="123"/>
        <end position="147"/>
    </location>
</feature>